<dbReference type="AlphaFoldDB" id="A0A2W4T9F6"/>
<evidence type="ECO:0000313" key="1">
    <source>
        <dbReference type="EMBL" id="PZN81304.1"/>
    </source>
</evidence>
<organism evidence="1 2">
    <name type="scientific">Candidatus Methylumidiphilus alinenensis</name>
    <dbReference type="NCBI Taxonomy" id="2202197"/>
    <lineage>
        <taxon>Bacteria</taxon>
        <taxon>Pseudomonadati</taxon>
        <taxon>Pseudomonadota</taxon>
        <taxon>Gammaproteobacteria</taxon>
        <taxon>Methylococcales</taxon>
        <taxon>Candidatus Methylumidiphilus</taxon>
    </lineage>
</organism>
<proteinExistence type="predicted"/>
<gene>
    <name evidence="1" type="ORF">DM484_08700</name>
</gene>
<dbReference type="InterPro" id="IPR021799">
    <property type="entry name" value="PIN-like_prokaryotic"/>
</dbReference>
<evidence type="ECO:0000313" key="2">
    <source>
        <dbReference type="Proteomes" id="UP000249396"/>
    </source>
</evidence>
<accession>A0A2W4T9F6</accession>
<comment type="caution">
    <text evidence="1">The sequence shown here is derived from an EMBL/GenBank/DDBJ whole genome shotgun (WGS) entry which is preliminary data.</text>
</comment>
<protein>
    <recommendedName>
        <fullName evidence="3">DUF3368 domain-containing protein</fullName>
    </recommendedName>
</protein>
<reference evidence="1 2" key="1">
    <citation type="journal article" date="2018" name="Aquat. Microb. Ecol.">
        <title>Gammaproteobacterial methanotrophs dominate.</title>
        <authorList>
            <person name="Rissanen A.J."/>
            <person name="Saarenheimo J."/>
            <person name="Tiirola M."/>
            <person name="Peura S."/>
            <person name="Aalto S.L."/>
            <person name="Karvinen A."/>
            <person name="Nykanen H."/>
        </authorList>
    </citation>
    <scope>NUCLEOTIDE SEQUENCE [LARGE SCALE GENOMIC DNA]</scope>
    <source>
        <strain evidence="1">AMbin10</strain>
    </source>
</reference>
<name>A0A2W4T9F6_9GAMM</name>
<sequence>MILDDWKARQIALGLELPIVGTVAILSKATEKGLLADLPMVLESLRLAGFRFLLKNDLQ</sequence>
<dbReference type="EMBL" id="QJPH01000270">
    <property type="protein sequence ID" value="PZN81304.1"/>
    <property type="molecule type" value="Genomic_DNA"/>
</dbReference>
<dbReference type="Proteomes" id="UP000249396">
    <property type="component" value="Unassembled WGS sequence"/>
</dbReference>
<dbReference type="Pfam" id="PF11848">
    <property type="entry name" value="DUF3368"/>
    <property type="match status" value="1"/>
</dbReference>
<evidence type="ECO:0008006" key="3">
    <source>
        <dbReference type="Google" id="ProtNLM"/>
    </source>
</evidence>